<dbReference type="SMART" id="SM00116">
    <property type="entry name" value="CBS"/>
    <property type="match status" value="2"/>
</dbReference>
<feature type="domain" description="CBS" evidence="4">
    <location>
        <begin position="19"/>
        <end position="77"/>
    </location>
</feature>
<dbReference type="EMBL" id="SUNH01000014">
    <property type="protein sequence ID" value="TJZ84015.1"/>
    <property type="molecule type" value="Genomic_DNA"/>
</dbReference>
<evidence type="ECO:0000313" key="5">
    <source>
        <dbReference type="EMBL" id="TJZ84015.1"/>
    </source>
</evidence>
<dbReference type="Gene3D" id="3.10.580.10">
    <property type="entry name" value="CBS-domain"/>
    <property type="match status" value="1"/>
</dbReference>
<sequence length="177" mass="19597">MQAGTARKGARIVDRPEYASKFSPLTGRRNTTVSDAVAAMKARNYGCIVITDASDRVEGIVTERDIMFKLVAERRDPNRVTLAEIMTADIRMARETDNVLDWLRIMSNERFRRLPVVDSEGRLQALLTQGDFVSYTWPDLLYQAGGLAKATILGQLHYILTGLLALGLILVAALALS</sequence>
<organism evidence="5 6">
    <name type="scientific">Paracoccus hibiscisoli</name>
    <dbReference type="NCBI Taxonomy" id="2023261"/>
    <lineage>
        <taxon>Bacteria</taxon>
        <taxon>Pseudomonadati</taxon>
        <taxon>Pseudomonadota</taxon>
        <taxon>Alphaproteobacteria</taxon>
        <taxon>Rhodobacterales</taxon>
        <taxon>Paracoccaceae</taxon>
        <taxon>Paracoccus</taxon>
    </lineage>
</organism>
<dbReference type="PANTHER" id="PTHR43080:SF2">
    <property type="entry name" value="CBS DOMAIN-CONTAINING PROTEIN"/>
    <property type="match status" value="1"/>
</dbReference>
<evidence type="ECO:0000256" key="3">
    <source>
        <dbReference type="SAM" id="Phobius"/>
    </source>
</evidence>
<dbReference type="OrthoDB" id="9807125at2"/>
<name>A0A4U0QQ63_9RHOB</name>
<dbReference type="InterPro" id="IPR051257">
    <property type="entry name" value="Diverse_CBS-Domain"/>
</dbReference>
<reference evidence="5 6" key="1">
    <citation type="submission" date="2019-04" db="EMBL/GenBank/DDBJ databases">
        <authorList>
            <person name="Li J."/>
        </authorList>
    </citation>
    <scope>NUCLEOTIDE SEQUENCE [LARGE SCALE GENOMIC DNA]</scope>
    <source>
        <strain evidence="5 6">CCTCC AB2016182</strain>
    </source>
</reference>
<keyword evidence="3" id="KW-0472">Membrane</keyword>
<keyword evidence="6" id="KW-1185">Reference proteome</keyword>
<dbReference type="PANTHER" id="PTHR43080">
    <property type="entry name" value="CBS DOMAIN-CONTAINING PROTEIN CBSX3, MITOCHONDRIAL"/>
    <property type="match status" value="1"/>
</dbReference>
<dbReference type="InterPro" id="IPR000644">
    <property type="entry name" value="CBS_dom"/>
</dbReference>
<accession>A0A4U0QQ63</accession>
<evidence type="ECO:0000256" key="1">
    <source>
        <dbReference type="ARBA" id="ARBA00023122"/>
    </source>
</evidence>
<dbReference type="RefSeq" id="WP_136856884.1">
    <property type="nucleotide sequence ID" value="NZ_SUNH01000014.1"/>
</dbReference>
<protein>
    <submittedName>
        <fullName evidence="5">CBS domain-containing protein</fullName>
    </submittedName>
</protein>
<evidence type="ECO:0000259" key="4">
    <source>
        <dbReference type="PROSITE" id="PS51371"/>
    </source>
</evidence>
<dbReference type="Proteomes" id="UP000306223">
    <property type="component" value="Unassembled WGS sequence"/>
</dbReference>
<keyword evidence="3" id="KW-1133">Transmembrane helix</keyword>
<dbReference type="SUPFAM" id="SSF54631">
    <property type="entry name" value="CBS-domain pair"/>
    <property type="match status" value="1"/>
</dbReference>
<gene>
    <name evidence="5" type="ORF">FA740_11335</name>
</gene>
<dbReference type="PROSITE" id="PS51371">
    <property type="entry name" value="CBS"/>
    <property type="match status" value="2"/>
</dbReference>
<feature type="domain" description="CBS" evidence="4">
    <location>
        <begin position="86"/>
        <end position="143"/>
    </location>
</feature>
<keyword evidence="3" id="KW-0812">Transmembrane</keyword>
<dbReference type="InterPro" id="IPR046342">
    <property type="entry name" value="CBS_dom_sf"/>
</dbReference>
<evidence type="ECO:0000256" key="2">
    <source>
        <dbReference type="PROSITE-ProRule" id="PRU00703"/>
    </source>
</evidence>
<dbReference type="AlphaFoldDB" id="A0A4U0QQ63"/>
<keyword evidence="1 2" id="KW-0129">CBS domain</keyword>
<dbReference type="Pfam" id="PF00571">
    <property type="entry name" value="CBS"/>
    <property type="match status" value="2"/>
</dbReference>
<feature type="transmembrane region" description="Helical" evidence="3">
    <location>
        <begin position="156"/>
        <end position="176"/>
    </location>
</feature>
<comment type="caution">
    <text evidence="5">The sequence shown here is derived from an EMBL/GenBank/DDBJ whole genome shotgun (WGS) entry which is preliminary data.</text>
</comment>
<proteinExistence type="predicted"/>
<evidence type="ECO:0000313" key="6">
    <source>
        <dbReference type="Proteomes" id="UP000306223"/>
    </source>
</evidence>